<keyword evidence="3" id="KW-0732">Signal</keyword>
<dbReference type="Pfam" id="PF04203">
    <property type="entry name" value="Sortase"/>
    <property type="match status" value="1"/>
</dbReference>
<evidence type="ECO:0000256" key="3">
    <source>
        <dbReference type="SAM" id="SignalP"/>
    </source>
</evidence>
<dbReference type="CDD" id="cd05829">
    <property type="entry name" value="Sortase_F"/>
    <property type="match status" value="1"/>
</dbReference>
<evidence type="ECO:0000256" key="1">
    <source>
        <dbReference type="ARBA" id="ARBA00022801"/>
    </source>
</evidence>
<dbReference type="PROSITE" id="PS00758">
    <property type="entry name" value="ARGE_DAPE_CPG2_1"/>
    <property type="match status" value="1"/>
</dbReference>
<organism evidence="4 5">
    <name type="scientific">Paractinoplanes deccanensis</name>
    <dbReference type="NCBI Taxonomy" id="113561"/>
    <lineage>
        <taxon>Bacteria</taxon>
        <taxon>Bacillati</taxon>
        <taxon>Actinomycetota</taxon>
        <taxon>Actinomycetes</taxon>
        <taxon>Micromonosporales</taxon>
        <taxon>Micromonosporaceae</taxon>
        <taxon>Paractinoplanes</taxon>
    </lineage>
</organism>
<feature type="region of interest" description="Disordered" evidence="2">
    <location>
        <begin position="51"/>
        <end position="110"/>
    </location>
</feature>
<accession>A0ABQ3YED5</accession>
<dbReference type="RefSeq" id="WP_203773078.1">
    <property type="nucleotide sequence ID" value="NZ_BAAABO010000028.1"/>
</dbReference>
<evidence type="ECO:0000256" key="2">
    <source>
        <dbReference type="SAM" id="MobiDB-lite"/>
    </source>
</evidence>
<feature type="chain" id="PRO_5046103272" description="Class F sortase" evidence="3">
    <location>
        <begin position="32"/>
        <end position="258"/>
    </location>
</feature>
<comment type="caution">
    <text evidence="4">The sequence shown here is derived from an EMBL/GenBank/DDBJ whole genome shotgun (WGS) entry which is preliminary data.</text>
</comment>
<name>A0ABQ3YED5_9ACTN</name>
<dbReference type="EMBL" id="BOMI01000144">
    <property type="protein sequence ID" value="GID78295.1"/>
    <property type="molecule type" value="Genomic_DNA"/>
</dbReference>
<proteinExistence type="predicted"/>
<dbReference type="InterPro" id="IPR023365">
    <property type="entry name" value="Sortase_dom-sf"/>
</dbReference>
<dbReference type="InterPro" id="IPR005754">
    <property type="entry name" value="Sortase"/>
</dbReference>
<protein>
    <recommendedName>
        <fullName evidence="6">Class F sortase</fullName>
    </recommendedName>
</protein>
<feature type="compositionally biased region" description="Low complexity" evidence="2">
    <location>
        <begin position="51"/>
        <end position="69"/>
    </location>
</feature>
<dbReference type="SUPFAM" id="SSF63817">
    <property type="entry name" value="Sortase"/>
    <property type="match status" value="1"/>
</dbReference>
<evidence type="ECO:0000313" key="5">
    <source>
        <dbReference type="Proteomes" id="UP000609879"/>
    </source>
</evidence>
<dbReference type="InterPro" id="IPR001261">
    <property type="entry name" value="ArgE/DapE_CS"/>
</dbReference>
<gene>
    <name evidence="4" type="ORF">Ade02nite_69360</name>
</gene>
<evidence type="ECO:0008006" key="6">
    <source>
        <dbReference type="Google" id="ProtNLM"/>
    </source>
</evidence>
<keyword evidence="5" id="KW-1185">Reference proteome</keyword>
<dbReference type="InterPro" id="IPR042001">
    <property type="entry name" value="Sortase_F"/>
</dbReference>
<reference evidence="4 5" key="1">
    <citation type="submission" date="2021-01" db="EMBL/GenBank/DDBJ databases">
        <title>Whole genome shotgun sequence of Actinoplanes deccanensis NBRC 13994.</title>
        <authorList>
            <person name="Komaki H."/>
            <person name="Tamura T."/>
        </authorList>
    </citation>
    <scope>NUCLEOTIDE SEQUENCE [LARGE SCALE GENOMIC DNA]</scope>
    <source>
        <strain evidence="4 5">NBRC 13994</strain>
    </source>
</reference>
<evidence type="ECO:0000313" key="4">
    <source>
        <dbReference type="EMBL" id="GID78295.1"/>
    </source>
</evidence>
<keyword evidence="1" id="KW-0378">Hydrolase</keyword>
<feature type="signal peptide" evidence="3">
    <location>
        <begin position="1"/>
        <end position="31"/>
    </location>
</feature>
<sequence length="258" mass="26109">MTRTHIGGRRAAGWTALAAGLSASAAGVVLAVQPAPPPADAGPLRVTIAAPASSAPAESGPAETQPAETRPTETRPAETVPAETRPADTGPAPSEPARPGTAKATPPIPPAWAPPTNVTIGAQRIDAPVSAVGVHPDGSLAVPEDPARLGWWIGSATPGSARGTVLIAGHVDTAEDGPGALFRLETLPLGATVGVRAGDRVVPYRVVARRGYPKQRLPADLFRADTAPRLALVTCGGSFRDGAYSHNVVVYAEPAKGS</sequence>
<dbReference type="Gene3D" id="2.40.260.10">
    <property type="entry name" value="Sortase"/>
    <property type="match status" value="1"/>
</dbReference>
<dbReference type="Proteomes" id="UP000609879">
    <property type="component" value="Unassembled WGS sequence"/>
</dbReference>